<dbReference type="InterPro" id="IPR004245">
    <property type="entry name" value="DUF229"/>
</dbReference>
<evidence type="ECO:0000313" key="2">
    <source>
        <dbReference type="Proteomes" id="UP000728032"/>
    </source>
</evidence>
<dbReference type="GO" id="GO:0005615">
    <property type="term" value="C:extracellular space"/>
    <property type="evidence" value="ECO:0007669"/>
    <property type="project" value="TreeGrafter"/>
</dbReference>
<dbReference type="PANTHER" id="PTHR10974:SF1">
    <property type="entry name" value="FI08016P-RELATED"/>
    <property type="match status" value="1"/>
</dbReference>
<dbReference type="Pfam" id="PF02995">
    <property type="entry name" value="DUF229"/>
    <property type="match status" value="1"/>
</dbReference>
<dbReference type="Gene3D" id="3.40.720.10">
    <property type="entry name" value="Alkaline Phosphatase, subunit A"/>
    <property type="match status" value="1"/>
</dbReference>
<dbReference type="OrthoDB" id="6412187at2759"/>
<protein>
    <recommendedName>
        <fullName evidence="3">Sulfatase N-terminal domain-containing protein</fullName>
    </recommendedName>
</protein>
<dbReference type="AlphaFoldDB" id="A0A7R9MPQ3"/>
<organism evidence="1">
    <name type="scientific">Oppiella nova</name>
    <dbReference type="NCBI Taxonomy" id="334625"/>
    <lineage>
        <taxon>Eukaryota</taxon>
        <taxon>Metazoa</taxon>
        <taxon>Ecdysozoa</taxon>
        <taxon>Arthropoda</taxon>
        <taxon>Chelicerata</taxon>
        <taxon>Arachnida</taxon>
        <taxon>Acari</taxon>
        <taxon>Acariformes</taxon>
        <taxon>Sarcoptiformes</taxon>
        <taxon>Oribatida</taxon>
        <taxon>Brachypylina</taxon>
        <taxon>Oppioidea</taxon>
        <taxon>Oppiidae</taxon>
        <taxon>Oppiella</taxon>
    </lineage>
</organism>
<proteinExistence type="predicted"/>
<evidence type="ECO:0008006" key="3">
    <source>
        <dbReference type="Google" id="ProtNLM"/>
    </source>
</evidence>
<reference evidence="1" key="1">
    <citation type="submission" date="2020-11" db="EMBL/GenBank/DDBJ databases">
        <authorList>
            <person name="Tran Van P."/>
        </authorList>
    </citation>
    <scope>NUCLEOTIDE SEQUENCE</scope>
</reference>
<gene>
    <name evidence="1" type="ORF">ONB1V03_LOCUS20276</name>
</gene>
<keyword evidence="2" id="KW-1185">Reference proteome</keyword>
<dbReference type="EMBL" id="CAJPVJ010034094">
    <property type="protein sequence ID" value="CAG2180855.1"/>
    <property type="molecule type" value="Genomic_DNA"/>
</dbReference>
<evidence type="ECO:0000313" key="1">
    <source>
        <dbReference type="EMBL" id="CAD7663718.1"/>
    </source>
</evidence>
<sequence length="181" mass="21035">MHERKQKYFAYHFMVKVTHDDLNGVGLLDPLIHRLFTRLFANNLLNNTVLVFFSDHGMRFGSIRETLSGKYEDRLPAMHIYLPSHLRTHNMTVNEHRLTTHFDIHATLKHILEGKPNNTLKYGKTLLEEIPVTRSCQSIPILEHFCSCQSSQVITDLKSVEVMSKFIVKQLNQLLYSTKNS</sequence>
<dbReference type="Proteomes" id="UP000728032">
    <property type="component" value="Unassembled WGS sequence"/>
</dbReference>
<dbReference type="SUPFAM" id="SSF53649">
    <property type="entry name" value="Alkaline phosphatase-like"/>
    <property type="match status" value="1"/>
</dbReference>
<dbReference type="InterPro" id="IPR017850">
    <property type="entry name" value="Alkaline_phosphatase_core_sf"/>
</dbReference>
<name>A0A7R9MPQ3_9ACAR</name>
<dbReference type="EMBL" id="OC948919">
    <property type="protein sequence ID" value="CAD7663718.1"/>
    <property type="molecule type" value="Genomic_DNA"/>
</dbReference>
<dbReference type="PANTHER" id="PTHR10974">
    <property type="entry name" value="FI08016P-RELATED"/>
    <property type="match status" value="1"/>
</dbReference>
<accession>A0A7R9MPQ3</accession>